<comment type="caution">
    <text evidence="1">The sequence shown here is derived from an EMBL/GenBank/DDBJ whole genome shotgun (WGS) entry which is preliminary data.</text>
</comment>
<dbReference type="RefSeq" id="XP_043041351.1">
    <property type="nucleotide sequence ID" value="XM_043190405.1"/>
</dbReference>
<accession>A0A9P7VXX4</accession>
<organism evidence="1 2">
    <name type="scientific">Guyanagaster necrorhizus</name>
    <dbReference type="NCBI Taxonomy" id="856835"/>
    <lineage>
        <taxon>Eukaryota</taxon>
        <taxon>Fungi</taxon>
        <taxon>Dikarya</taxon>
        <taxon>Basidiomycota</taxon>
        <taxon>Agaricomycotina</taxon>
        <taxon>Agaricomycetes</taxon>
        <taxon>Agaricomycetidae</taxon>
        <taxon>Agaricales</taxon>
        <taxon>Marasmiineae</taxon>
        <taxon>Physalacriaceae</taxon>
        <taxon>Guyanagaster</taxon>
    </lineage>
</organism>
<proteinExistence type="predicted"/>
<name>A0A9P7VXX4_9AGAR</name>
<dbReference type="EMBL" id="MU250531">
    <property type="protein sequence ID" value="KAG7447851.1"/>
    <property type="molecule type" value="Genomic_DNA"/>
</dbReference>
<dbReference type="OrthoDB" id="3263651at2759"/>
<sequence length="125" mass="13964">MSELGVGGKDGDDEMVPLSDPRWKTVVGKLIPEKVIRDRLADATSGWKMKVRVIPVVFLIINGLAMDNGDFINVLIATPSANNWAAFSQKGCLDGISLYNFVFFLTSFRATQEEVKRHYETQELN</sequence>
<protein>
    <submittedName>
        <fullName evidence="1">Uncharacterized protein</fullName>
    </submittedName>
</protein>
<dbReference type="GeneID" id="66112702"/>
<dbReference type="AlphaFoldDB" id="A0A9P7VXX4"/>
<evidence type="ECO:0000313" key="2">
    <source>
        <dbReference type="Proteomes" id="UP000812287"/>
    </source>
</evidence>
<dbReference type="Proteomes" id="UP000812287">
    <property type="component" value="Unassembled WGS sequence"/>
</dbReference>
<keyword evidence="2" id="KW-1185">Reference proteome</keyword>
<reference evidence="1" key="1">
    <citation type="submission" date="2020-11" db="EMBL/GenBank/DDBJ databases">
        <title>Adaptations for nitrogen fixation in a non-lichenized fungal sporocarp promotes dispersal by wood-feeding termites.</title>
        <authorList>
            <consortium name="DOE Joint Genome Institute"/>
            <person name="Koch R.A."/>
            <person name="Yoon G."/>
            <person name="Arayal U."/>
            <person name="Lail K."/>
            <person name="Amirebrahimi M."/>
            <person name="Labutti K."/>
            <person name="Lipzen A."/>
            <person name="Riley R."/>
            <person name="Barry K."/>
            <person name="Henrissat B."/>
            <person name="Grigoriev I.V."/>
            <person name="Herr J.R."/>
            <person name="Aime M.C."/>
        </authorList>
    </citation>
    <scope>NUCLEOTIDE SEQUENCE</scope>
    <source>
        <strain evidence="1">MCA 3950</strain>
    </source>
</reference>
<evidence type="ECO:0000313" key="1">
    <source>
        <dbReference type="EMBL" id="KAG7447851.1"/>
    </source>
</evidence>
<gene>
    <name evidence="1" type="ORF">BT62DRAFT_993424</name>
</gene>